<evidence type="ECO:0000313" key="2">
    <source>
        <dbReference type="Proteomes" id="UP000036202"/>
    </source>
</evidence>
<dbReference type="KEGG" id="beo:BEH_12100"/>
<sequence length="171" mass="20327">MKQKIKRKEHPYVKKQPFKVGEDVKTFRREPEEVEDCSKDIVGIIQNVGIDFVELIRRDHTIISIPMNRIENVEWLEKKVFSRFDDCDKVDTCPHCNQKECKCIEKKVLNPRPCNCRHKSHCNCQKNFIRFQDCVIPFCDKRVELRLGGLTDNLKFELYRHKGSKVKLHVL</sequence>
<keyword evidence="2" id="KW-1185">Reference proteome</keyword>
<evidence type="ECO:0000313" key="1">
    <source>
        <dbReference type="EMBL" id="AKO92765.1"/>
    </source>
</evidence>
<gene>
    <name evidence="1" type="ORF">BEH_12100</name>
</gene>
<dbReference type="OrthoDB" id="2944041at2"/>
<dbReference type="RefSeq" id="WP_046217302.1">
    <property type="nucleotide sequence ID" value="NZ_CP011974.1"/>
</dbReference>
<protein>
    <submittedName>
        <fullName evidence="1">Uncharacterized protein</fullName>
    </submittedName>
</protein>
<accession>A0A0H4KGS1</accession>
<dbReference type="Proteomes" id="UP000036202">
    <property type="component" value="Chromosome"/>
</dbReference>
<reference evidence="1 2" key="1">
    <citation type="journal article" date="2015" name="PLoS ONE">
        <title>Genome Sequence of Bacillus endophyticus and Analysis of Its Companion Mechanism in the Ketogulonigenium vulgare-Bacillus Strain Consortium.</title>
        <authorList>
            <person name="Jia N."/>
            <person name="Du J."/>
            <person name="Ding M.Z."/>
            <person name="Gao F."/>
            <person name="Yuan Y.J."/>
        </authorList>
    </citation>
    <scope>NUCLEOTIDE SEQUENCE [LARGE SCALE GENOMIC DNA]</scope>
    <source>
        <strain evidence="1 2">Hbe603</strain>
    </source>
</reference>
<dbReference type="PATRIC" id="fig|135735.6.peg.2536"/>
<name>A0A1X7ECC1_9BACI</name>
<reference evidence="2" key="2">
    <citation type="submission" date="2015-06" db="EMBL/GenBank/DDBJ databases">
        <title>Genome Sequence of Bacillus endophyticus and Analysis of its Companion Mechanism in the Ketogulonigenium vulgare-Bacillus strain Consortium.</title>
        <authorList>
            <person name="Jia N."/>
            <person name="Du J."/>
            <person name="Ding M.-Z."/>
            <person name="Gao F."/>
            <person name="Yuan Y.-J."/>
        </authorList>
    </citation>
    <scope>NUCLEOTIDE SEQUENCE [LARGE SCALE GENOMIC DNA]</scope>
    <source>
        <strain evidence="2">Hbe603</strain>
    </source>
</reference>
<dbReference type="AlphaFoldDB" id="A0A1X7ECC1"/>
<accession>A0A1X7ECC1</accession>
<proteinExistence type="predicted"/>
<dbReference type="GeneID" id="93701478"/>
<dbReference type="EMBL" id="CP011974">
    <property type="protein sequence ID" value="AKO92765.1"/>
    <property type="molecule type" value="Genomic_DNA"/>
</dbReference>
<organism evidence="1 2">
    <name type="scientific">Priestia filamentosa</name>
    <dbReference type="NCBI Taxonomy" id="1402861"/>
    <lineage>
        <taxon>Bacteria</taxon>
        <taxon>Bacillati</taxon>
        <taxon>Bacillota</taxon>
        <taxon>Bacilli</taxon>
        <taxon>Bacillales</taxon>
        <taxon>Bacillaceae</taxon>
        <taxon>Priestia</taxon>
    </lineage>
</organism>